<keyword evidence="2" id="KW-0813">Transport</keyword>
<evidence type="ECO:0000256" key="4">
    <source>
        <dbReference type="ARBA" id="ARBA00023157"/>
    </source>
</evidence>
<dbReference type="InterPro" id="IPR014025">
    <property type="entry name" value="Glutaredoxin_subgr"/>
</dbReference>
<keyword evidence="5" id="KW-0676">Redox-active center</keyword>
<evidence type="ECO:0000313" key="7">
    <source>
        <dbReference type="EMBL" id="KAK9814987.1"/>
    </source>
</evidence>
<accession>A0AAW1Q2H2</accession>
<sequence>MAAKSFVDKAIKDNKVIIFSKSYCPYCKKAKSALGSVIPSDKFHVVELDQRSDTDSLQDYLLEITGGRSVPRVFVDGQFIGGGDDTVQLAASGQLKQLLASKGIL</sequence>
<dbReference type="NCBIfam" id="TIGR02180">
    <property type="entry name" value="GRX_euk"/>
    <property type="match status" value="1"/>
</dbReference>
<evidence type="ECO:0000256" key="1">
    <source>
        <dbReference type="ARBA" id="ARBA00007190"/>
    </source>
</evidence>
<dbReference type="InterPro" id="IPR036249">
    <property type="entry name" value="Thioredoxin-like_sf"/>
</dbReference>
<keyword evidence="8" id="KW-1185">Reference proteome</keyword>
<name>A0AAW1Q2H2_9CHLO</name>
<dbReference type="SUPFAM" id="SSF52833">
    <property type="entry name" value="Thioredoxin-like"/>
    <property type="match status" value="1"/>
</dbReference>
<comment type="similarity">
    <text evidence="1">Belongs to the glutaredoxin family. CPYC subfamily.</text>
</comment>
<dbReference type="PRINTS" id="PR00160">
    <property type="entry name" value="GLUTAREDOXIN"/>
</dbReference>
<evidence type="ECO:0000256" key="2">
    <source>
        <dbReference type="ARBA" id="ARBA00022448"/>
    </source>
</evidence>
<dbReference type="GO" id="GO:0034599">
    <property type="term" value="P:cellular response to oxidative stress"/>
    <property type="evidence" value="ECO:0007669"/>
    <property type="project" value="TreeGrafter"/>
</dbReference>
<dbReference type="InterPro" id="IPR002109">
    <property type="entry name" value="Glutaredoxin"/>
</dbReference>
<dbReference type="InterPro" id="IPR011767">
    <property type="entry name" value="GLR_AS"/>
</dbReference>
<dbReference type="GO" id="GO:0015038">
    <property type="term" value="F:glutathione disulfide oxidoreductase activity"/>
    <property type="evidence" value="ECO:0007669"/>
    <property type="project" value="TreeGrafter"/>
</dbReference>
<evidence type="ECO:0000256" key="5">
    <source>
        <dbReference type="ARBA" id="ARBA00023284"/>
    </source>
</evidence>
<keyword evidence="4" id="KW-1015">Disulfide bond</keyword>
<dbReference type="AlphaFoldDB" id="A0AAW1Q2H2"/>
<dbReference type="CDD" id="cd03419">
    <property type="entry name" value="GRX_GRXh_1_2_like"/>
    <property type="match status" value="1"/>
</dbReference>
<dbReference type="FunFam" id="3.40.30.10:FF:000026">
    <property type="entry name" value="Glutaredoxin 2"/>
    <property type="match status" value="1"/>
</dbReference>
<dbReference type="PROSITE" id="PS51354">
    <property type="entry name" value="GLUTAREDOXIN_2"/>
    <property type="match status" value="1"/>
</dbReference>
<evidence type="ECO:0000256" key="3">
    <source>
        <dbReference type="ARBA" id="ARBA00022982"/>
    </source>
</evidence>
<dbReference type="GO" id="GO:0005737">
    <property type="term" value="C:cytoplasm"/>
    <property type="evidence" value="ECO:0007669"/>
    <property type="project" value="TreeGrafter"/>
</dbReference>
<dbReference type="PANTHER" id="PTHR45694:SF18">
    <property type="entry name" value="GLUTAREDOXIN-1-RELATED"/>
    <property type="match status" value="1"/>
</dbReference>
<proteinExistence type="inferred from homology"/>
<keyword evidence="3" id="KW-0249">Electron transport</keyword>
<dbReference type="Proteomes" id="UP001465755">
    <property type="component" value="Unassembled WGS sequence"/>
</dbReference>
<dbReference type="PROSITE" id="PS00195">
    <property type="entry name" value="GLUTAREDOXIN_1"/>
    <property type="match status" value="1"/>
</dbReference>
<evidence type="ECO:0000259" key="6">
    <source>
        <dbReference type="Pfam" id="PF00462"/>
    </source>
</evidence>
<dbReference type="Gene3D" id="3.40.30.10">
    <property type="entry name" value="Glutaredoxin"/>
    <property type="match status" value="1"/>
</dbReference>
<dbReference type="EMBL" id="JALJOQ010000001">
    <property type="protein sequence ID" value="KAK9814987.1"/>
    <property type="molecule type" value="Genomic_DNA"/>
</dbReference>
<feature type="domain" description="Glutaredoxin" evidence="6">
    <location>
        <begin position="16"/>
        <end position="80"/>
    </location>
</feature>
<evidence type="ECO:0000313" key="8">
    <source>
        <dbReference type="Proteomes" id="UP001465755"/>
    </source>
</evidence>
<dbReference type="InterPro" id="IPR011899">
    <property type="entry name" value="Glutaredoxin_euk/vir"/>
</dbReference>
<dbReference type="PANTHER" id="PTHR45694">
    <property type="entry name" value="GLUTAREDOXIN 2"/>
    <property type="match status" value="1"/>
</dbReference>
<protein>
    <recommendedName>
        <fullName evidence="6">Glutaredoxin domain-containing protein</fullName>
    </recommendedName>
</protein>
<reference evidence="7 8" key="1">
    <citation type="journal article" date="2024" name="Nat. Commun.">
        <title>Phylogenomics reveals the evolutionary origins of lichenization in chlorophyte algae.</title>
        <authorList>
            <person name="Puginier C."/>
            <person name="Libourel C."/>
            <person name="Otte J."/>
            <person name="Skaloud P."/>
            <person name="Haon M."/>
            <person name="Grisel S."/>
            <person name="Petersen M."/>
            <person name="Berrin J.G."/>
            <person name="Delaux P.M."/>
            <person name="Dal Grande F."/>
            <person name="Keller J."/>
        </authorList>
    </citation>
    <scope>NUCLEOTIDE SEQUENCE [LARGE SCALE GENOMIC DNA]</scope>
    <source>
        <strain evidence="7 8">SAG 2036</strain>
    </source>
</reference>
<comment type="caution">
    <text evidence="7">The sequence shown here is derived from an EMBL/GenBank/DDBJ whole genome shotgun (WGS) entry which is preliminary data.</text>
</comment>
<gene>
    <name evidence="7" type="ORF">WJX73_003904</name>
</gene>
<dbReference type="Pfam" id="PF00462">
    <property type="entry name" value="Glutaredoxin"/>
    <property type="match status" value="1"/>
</dbReference>
<organism evidence="7 8">
    <name type="scientific">Symbiochloris irregularis</name>
    <dbReference type="NCBI Taxonomy" id="706552"/>
    <lineage>
        <taxon>Eukaryota</taxon>
        <taxon>Viridiplantae</taxon>
        <taxon>Chlorophyta</taxon>
        <taxon>core chlorophytes</taxon>
        <taxon>Trebouxiophyceae</taxon>
        <taxon>Trebouxiales</taxon>
        <taxon>Trebouxiaceae</taxon>
        <taxon>Symbiochloris</taxon>
    </lineage>
</organism>